<comment type="cofactor">
    <cofactor evidence="8">
        <name>tungstopterin</name>
        <dbReference type="ChEBI" id="CHEBI:30402"/>
    </cofactor>
</comment>
<dbReference type="PANTHER" id="PTHR30038:SF7">
    <property type="entry name" value="TUNGSTEN-CONTAINING GLYCERALDEHYDE-3-PHOSPHATE:FERREDOXIN OXIDOREDUCTASE"/>
    <property type="match status" value="1"/>
</dbReference>
<dbReference type="Pfam" id="PF02730">
    <property type="entry name" value="AFOR_N"/>
    <property type="match status" value="1"/>
</dbReference>
<dbReference type="GO" id="GO:0033726">
    <property type="term" value="F:aldehyde ferredoxin oxidoreductase activity"/>
    <property type="evidence" value="ECO:0007669"/>
    <property type="project" value="UniProtKB-EC"/>
</dbReference>
<dbReference type="AlphaFoldDB" id="A0A8T4GW13"/>
<feature type="region of interest" description="Disordered" evidence="9">
    <location>
        <begin position="269"/>
        <end position="296"/>
    </location>
</feature>
<evidence type="ECO:0000313" key="12">
    <source>
        <dbReference type="Proteomes" id="UP000823736"/>
    </source>
</evidence>
<sequence length="620" mass="65006">MQREGVLRVDLTEGELSREEVPERWRRRYLGGKGLGARYLYEELSPGTDPLGPENRLCFALGPLSGYLPGETRYAAVTKSPLTGGFLDSYAGGQFPLALAGALPDCLAVIVQGTAEEPTTLVVEDGEAELVTAENWGRDTVETADAYPDASVACIGPAGENQVAYATVASDAGDHHAGRGGVGAVMGAKRLKAVVARGDAPEIPDAIADLRERTDAEYADHATGRWQAASATLESVEFADEVGALATEGWQAGRFEGSEGVGIDAARDAAVEREREDDRVPGGFRVDTDEGESVPRGATPISLGAGLGIDDFDAVAALGAACDRLGVDVIESGSAVSWTVLASEAGVVDESVSFGDEDAARELLERIAAREDPLADALADGVSAAAAAVERGDGAVSDTAAADADVSGDDLVPTVKAMALPGYDPRGAEGMALAYATSDRGGCHRRARPVEEEVFQDRARAETVRAVAEAQTARSVLWSLVADDFLGDVLRADLGATWLRAVGIDHDADSLARAGERIWTLVRLFNAREGFDRADDELPAKLREARADGAAIDPEAFERTLEAYYDYRGWGRDGLPTRELVDALGLGAVVDDATPLSEHPPVTAGASTDLTAAVTDDPQE</sequence>
<dbReference type="InterPro" id="IPR001203">
    <property type="entry name" value="OxRdtase_Ald_Fedxn_C"/>
</dbReference>
<dbReference type="SMART" id="SM00790">
    <property type="entry name" value="AFOR_N"/>
    <property type="match status" value="1"/>
</dbReference>
<keyword evidence="5 11" id="KW-0560">Oxidoreductase</keyword>
<comment type="cofactor">
    <cofactor evidence="1">
        <name>[4Fe-4S] cluster</name>
        <dbReference type="ChEBI" id="CHEBI:49883"/>
    </cofactor>
</comment>
<feature type="compositionally biased region" description="Basic and acidic residues" evidence="9">
    <location>
        <begin position="269"/>
        <end position="280"/>
    </location>
</feature>
<evidence type="ECO:0000256" key="4">
    <source>
        <dbReference type="ARBA" id="ARBA00022723"/>
    </source>
</evidence>
<dbReference type="EC" id="1.2.7.5" evidence="11"/>
<evidence type="ECO:0000256" key="5">
    <source>
        <dbReference type="ARBA" id="ARBA00023002"/>
    </source>
</evidence>
<dbReference type="InterPro" id="IPR036021">
    <property type="entry name" value="Tungsten_al_ferr_oxy-like_C"/>
</dbReference>
<evidence type="ECO:0000259" key="10">
    <source>
        <dbReference type="SMART" id="SM00790"/>
    </source>
</evidence>
<gene>
    <name evidence="11" type="ORF">J2753_001675</name>
</gene>
<keyword evidence="7" id="KW-0411">Iron-sulfur</keyword>
<evidence type="ECO:0000256" key="1">
    <source>
        <dbReference type="ARBA" id="ARBA00001966"/>
    </source>
</evidence>
<accession>A0A8T4GW13</accession>
<dbReference type="Pfam" id="PF01314">
    <property type="entry name" value="AFOR_C"/>
    <property type="match status" value="1"/>
</dbReference>
<evidence type="ECO:0000256" key="9">
    <source>
        <dbReference type="SAM" id="MobiDB-lite"/>
    </source>
</evidence>
<dbReference type="GO" id="GO:0046872">
    <property type="term" value="F:metal ion binding"/>
    <property type="evidence" value="ECO:0007669"/>
    <property type="project" value="UniProtKB-KW"/>
</dbReference>
<feature type="region of interest" description="Disordered" evidence="9">
    <location>
        <begin position="594"/>
        <end position="620"/>
    </location>
</feature>
<dbReference type="Gene3D" id="3.60.9.10">
    <property type="entry name" value="Aldehyde ferredoxin oxidoreductase, N-terminal domain"/>
    <property type="match status" value="1"/>
</dbReference>
<evidence type="ECO:0000256" key="6">
    <source>
        <dbReference type="ARBA" id="ARBA00023004"/>
    </source>
</evidence>
<dbReference type="InterPro" id="IPR051919">
    <property type="entry name" value="W-dependent_AOR"/>
</dbReference>
<dbReference type="InterPro" id="IPR036503">
    <property type="entry name" value="Ald_Fedxn_OxRdtase_N_sf"/>
</dbReference>
<keyword evidence="4" id="KW-0479">Metal-binding</keyword>
<evidence type="ECO:0000256" key="3">
    <source>
        <dbReference type="ARBA" id="ARBA00022485"/>
    </source>
</evidence>
<comment type="caution">
    <text evidence="11">The sequence shown here is derived from an EMBL/GenBank/DDBJ whole genome shotgun (WGS) entry which is preliminary data.</text>
</comment>
<comment type="similarity">
    <text evidence="2">Belongs to the AOR/FOR family.</text>
</comment>
<dbReference type="SUPFAM" id="SSF48310">
    <property type="entry name" value="Aldehyde ferredoxin oxidoreductase, C-terminal domains"/>
    <property type="match status" value="1"/>
</dbReference>
<dbReference type="RefSeq" id="WP_209491452.1">
    <property type="nucleotide sequence ID" value="NZ_JAGGLC010000003.1"/>
</dbReference>
<dbReference type="Proteomes" id="UP000823736">
    <property type="component" value="Unassembled WGS sequence"/>
</dbReference>
<dbReference type="Gene3D" id="1.10.599.10">
    <property type="entry name" value="Aldehyde Ferredoxin Oxidoreductase Protein, subunit A, domain 3"/>
    <property type="match status" value="1"/>
</dbReference>
<dbReference type="OrthoDB" id="30771at2157"/>
<dbReference type="EMBL" id="JAGGLC010000003">
    <property type="protein sequence ID" value="MBP1987177.1"/>
    <property type="molecule type" value="Genomic_DNA"/>
</dbReference>
<dbReference type="GO" id="GO:0009055">
    <property type="term" value="F:electron transfer activity"/>
    <property type="evidence" value="ECO:0007669"/>
    <property type="project" value="InterPro"/>
</dbReference>
<name>A0A8T4GW13_9EURY</name>
<evidence type="ECO:0000256" key="7">
    <source>
        <dbReference type="ARBA" id="ARBA00023014"/>
    </source>
</evidence>
<dbReference type="SUPFAM" id="SSF56228">
    <property type="entry name" value="Aldehyde ferredoxin oxidoreductase, N-terminal domain"/>
    <property type="match status" value="1"/>
</dbReference>
<dbReference type="PANTHER" id="PTHR30038">
    <property type="entry name" value="ALDEHYDE FERREDOXIN OXIDOREDUCTASE"/>
    <property type="match status" value="1"/>
</dbReference>
<keyword evidence="12" id="KW-1185">Reference proteome</keyword>
<proteinExistence type="inferred from homology"/>
<evidence type="ECO:0000313" key="11">
    <source>
        <dbReference type="EMBL" id="MBP1987177.1"/>
    </source>
</evidence>
<keyword evidence="3" id="KW-0004">4Fe-4S</keyword>
<feature type="domain" description="Aldehyde ferredoxin oxidoreductase N-terminal" evidence="10">
    <location>
        <begin position="3"/>
        <end position="200"/>
    </location>
</feature>
<evidence type="ECO:0000256" key="8">
    <source>
        <dbReference type="ARBA" id="ARBA00049934"/>
    </source>
</evidence>
<evidence type="ECO:0000256" key="2">
    <source>
        <dbReference type="ARBA" id="ARBA00011032"/>
    </source>
</evidence>
<dbReference type="Gene3D" id="1.10.569.10">
    <property type="entry name" value="Aldehyde Ferredoxin Oxidoreductase Protein, subunit A, domain 2"/>
    <property type="match status" value="1"/>
</dbReference>
<dbReference type="InterPro" id="IPR013984">
    <property type="entry name" value="Ald_Fedxn_OxRdtase_dom2"/>
</dbReference>
<organism evidence="11 12">
    <name type="scientific">Halolamina salifodinae</name>
    <dbReference type="NCBI Taxonomy" id="1202767"/>
    <lineage>
        <taxon>Archaea</taxon>
        <taxon>Methanobacteriati</taxon>
        <taxon>Methanobacteriota</taxon>
        <taxon>Stenosarchaea group</taxon>
        <taxon>Halobacteria</taxon>
        <taxon>Halobacteriales</taxon>
        <taxon>Haloferacaceae</taxon>
    </lineage>
</organism>
<reference evidence="11" key="1">
    <citation type="submission" date="2021-03" db="EMBL/GenBank/DDBJ databases">
        <title>Genomic Encyclopedia of Type Strains, Phase IV (KMG-IV): sequencing the most valuable type-strain genomes for metagenomic binning, comparative biology and taxonomic classification.</title>
        <authorList>
            <person name="Goeker M."/>
        </authorList>
    </citation>
    <scope>NUCLEOTIDE SEQUENCE</scope>
    <source>
        <strain evidence="11">DSM 26232</strain>
    </source>
</reference>
<protein>
    <submittedName>
        <fullName evidence="11">Aldehyde:ferredoxin oxidoreductase</fullName>
        <ecNumber evidence="11">1.2.7.5</ecNumber>
    </submittedName>
</protein>
<dbReference type="InterPro" id="IPR013983">
    <property type="entry name" value="Ald_Fedxn_OxRdtase_N"/>
</dbReference>
<dbReference type="GO" id="GO:0051539">
    <property type="term" value="F:4 iron, 4 sulfur cluster binding"/>
    <property type="evidence" value="ECO:0007669"/>
    <property type="project" value="UniProtKB-KW"/>
</dbReference>
<dbReference type="InterPro" id="IPR013985">
    <property type="entry name" value="Ald_Fedxn_OxRdtase_dom3"/>
</dbReference>
<keyword evidence="6" id="KW-0408">Iron</keyword>